<name>A0A328PDW7_9EURY</name>
<evidence type="ECO:0000313" key="8">
    <source>
        <dbReference type="Proteomes" id="UP000249782"/>
    </source>
</evidence>
<dbReference type="GO" id="GO:0008137">
    <property type="term" value="F:NADH dehydrogenase (ubiquinone) activity"/>
    <property type="evidence" value="ECO:0007669"/>
    <property type="project" value="InterPro"/>
</dbReference>
<dbReference type="Gene3D" id="3.40.50.11540">
    <property type="entry name" value="NADH-ubiquinone oxidoreductase 51kDa subunit"/>
    <property type="match status" value="1"/>
</dbReference>
<dbReference type="PROSITE" id="PS00198">
    <property type="entry name" value="4FE4S_FER_1"/>
    <property type="match status" value="1"/>
</dbReference>
<dbReference type="SMART" id="SM00928">
    <property type="entry name" value="NADH_4Fe-4S"/>
    <property type="match status" value="1"/>
</dbReference>
<dbReference type="PROSITE" id="PS00645">
    <property type="entry name" value="COMPLEX1_51K_2"/>
    <property type="match status" value="1"/>
</dbReference>
<evidence type="ECO:0000256" key="4">
    <source>
        <dbReference type="ARBA" id="ARBA00023004"/>
    </source>
</evidence>
<dbReference type="Pfam" id="PF13237">
    <property type="entry name" value="Fer4_10"/>
    <property type="match status" value="1"/>
</dbReference>
<proteinExistence type="inferred from homology"/>
<dbReference type="Gene3D" id="3.40.30.10">
    <property type="entry name" value="Glutaredoxin"/>
    <property type="match status" value="1"/>
</dbReference>
<feature type="domain" description="4Fe-4S ferredoxin-type" evidence="6">
    <location>
        <begin position="584"/>
        <end position="609"/>
    </location>
</feature>
<dbReference type="EMBL" id="QLOE01000012">
    <property type="protein sequence ID" value="RAO78522.1"/>
    <property type="molecule type" value="Genomic_DNA"/>
</dbReference>
<dbReference type="Gene3D" id="6.10.250.1450">
    <property type="match status" value="1"/>
</dbReference>
<keyword evidence="5" id="KW-0411">Iron-sulfur</keyword>
<keyword evidence="2" id="KW-0004">4Fe-4S</keyword>
<dbReference type="GO" id="GO:0010181">
    <property type="term" value="F:FMN binding"/>
    <property type="evidence" value="ECO:0007669"/>
    <property type="project" value="InterPro"/>
</dbReference>
<dbReference type="GO" id="GO:0016491">
    <property type="term" value="F:oxidoreductase activity"/>
    <property type="evidence" value="ECO:0007669"/>
    <property type="project" value="UniProtKB-ARBA"/>
</dbReference>
<evidence type="ECO:0000256" key="5">
    <source>
        <dbReference type="ARBA" id="ARBA00023014"/>
    </source>
</evidence>
<dbReference type="PROSITE" id="PS51379">
    <property type="entry name" value="4FE4S_FER_2"/>
    <property type="match status" value="2"/>
</dbReference>
<organism evidence="7 8">
    <name type="scientific">Methanothermobacter tenebrarum</name>
    <dbReference type="NCBI Taxonomy" id="680118"/>
    <lineage>
        <taxon>Archaea</taxon>
        <taxon>Methanobacteriati</taxon>
        <taxon>Methanobacteriota</taxon>
        <taxon>Methanomada group</taxon>
        <taxon>Methanobacteria</taxon>
        <taxon>Methanobacteriales</taxon>
        <taxon>Methanobacteriaceae</taxon>
        <taxon>Methanothermobacter</taxon>
    </lineage>
</organism>
<dbReference type="GO" id="GO:0051539">
    <property type="term" value="F:4 iron, 4 sulfur cluster binding"/>
    <property type="evidence" value="ECO:0007669"/>
    <property type="project" value="UniProtKB-KW"/>
</dbReference>
<reference evidence="7 8" key="1">
    <citation type="submission" date="2018-06" db="EMBL/GenBank/DDBJ databases">
        <title>Draft genome sequence of hyperthermophilic methanogen Methanothermobacter tenebrarum sp. MCM-B 1447.</title>
        <authorList>
            <person name="Pore S.D."/>
            <person name="Dagar S."/>
            <person name="Dhakephalkar P.K."/>
        </authorList>
    </citation>
    <scope>NUCLEOTIDE SEQUENCE [LARGE SCALE GENOMIC DNA]</scope>
    <source>
        <strain evidence="7 8">MCM B 1447</strain>
    </source>
</reference>
<dbReference type="Proteomes" id="UP000249782">
    <property type="component" value="Unassembled WGS sequence"/>
</dbReference>
<dbReference type="RefSeq" id="WP_112094475.1">
    <property type="nucleotide sequence ID" value="NZ_QLOE01000012.1"/>
</dbReference>
<dbReference type="InterPro" id="IPR036249">
    <property type="entry name" value="Thioredoxin-like_sf"/>
</dbReference>
<dbReference type="InterPro" id="IPR017896">
    <property type="entry name" value="4Fe4S_Fe-S-bd"/>
</dbReference>
<dbReference type="PANTHER" id="PTHR43578:SF3">
    <property type="entry name" value="NADH-QUINONE OXIDOREDUCTASE SUBUNIT F"/>
    <property type="match status" value="1"/>
</dbReference>
<dbReference type="InterPro" id="IPR037225">
    <property type="entry name" value="Nuo51_FMN-bd_sf"/>
</dbReference>
<dbReference type="InterPro" id="IPR037207">
    <property type="entry name" value="Nuop51_4Fe4S-bd_sf"/>
</dbReference>
<dbReference type="SUPFAM" id="SSF52833">
    <property type="entry name" value="Thioredoxin-like"/>
    <property type="match status" value="1"/>
</dbReference>
<dbReference type="Pfam" id="PF10589">
    <property type="entry name" value="NADH_4Fe-4S"/>
    <property type="match status" value="1"/>
</dbReference>
<dbReference type="Pfam" id="PF01512">
    <property type="entry name" value="Complex1_51K"/>
    <property type="match status" value="1"/>
</dbReference>
<dbReference type="Gene3D" id="3.30.70.20">
    <property type="match status" value="1"/>
</dbReference>
<dbReference type="InterPro" id="IPR011538">
    <property type="entry name" value="Nuo51_FMN-bd"/>
</dbReference>
<keyword evidence="3" id="KW-0479">Metal-binding</keyword>
<evidence type="ECO:0000259" key="6">
    <source>
        <dbReference type="PROSITE" id="PS51379"/>
    </source>
</evidence>
<evidence type="ECO:0000256" key="2">
    <source>
        <dbReference type="ARBA" id="ARBA00022485"/>
    </source>
</evidence>
<dbReference type="OrthoDB" id="297477at2157"/>
<dbReference type="FunFam" id="3.40.50.11540:FF:000001">
    <property type="entry name" value="NADH dehydrogenase [ubiquinone] flavoprotein 1, mitochondrial"/>
    <property type="match status" value="1"/>
</dbReference>
<evidence type="ECO:0000256" key="3">
    <source>
        <dbReference type="ARBA" id="ARBA00022723"/>
    </source>
</evidence>
<sequence>MNFEKLVQKAKKEYYSIFRGEPPAILIGSATCGISAGSNEIKKVIEDEITRENIEARIIPVGCIGSCYAEPLIGIFKDNKEGIFYGPVNKKIVKEIIKKNIIEDEVAEENILGTIQVKETGNTGSFFESDFMRLQSRQILRRCGLINPEDINHYLATGGYTGLLKALEMGADEIIDTIKRSGLRGRGGAGFPTWLKWDLCRQSNSKEKYIICNADEGDPGAFMNRSLLEGDPHSVIEGILIGAHTIKAKKAYIYCRAEYPAALEKLEKAIKDLDKIGLLDIEIVIKRGAGAFVCGEETALIASIEGRRGMPRTRPPFPTTKGLWGKPTVINNVETFAAVSLIFQEGVEQFSSIGTGSSKGTKTFSLVGDVKRTGLIEVPLGTTLKRVIFDIGGGIKNGGNLKAVQIGGPSGGCLPASMMDTEIDYDSLTSAGAIMGSGGLVVLSDDSCMVEIARYFLEFTQRESCGKCVPCRLGTQQMLLILNDIVQGNGSPEDIETLHEVAEAVKAASLCGLGQTAPNPVLTTLKYFREEYVEHVMNGRCPAAYCRELMHYFIDEKLCTGCMVCSKVCPADAIVGLEDEVHFIDQEKCLKCGSCMDVCKEGAILKVPGPGKSIE</sequence>
<comment type="caution">
    <text evidence="7">The sequence shown here is derived from an EMBL/GenBank/DDBJ whole genome shotgun (WGS) entry which is preliminary data.</text>
</comment>
<dbReference type="SUPFAM" id="SSF140490">
    <property type="entry name" value="Nqo1C-terminal domain-like"/>
    <property type="match status" value="1"/>
</dbReference>
<dbReference type="AlphaFoldDB" id="A0A328PDW7"/>
<evidence type="ECO:0000256" key="1">
    <source>
        <dbReference type="ARBA" id="ARBA00007523"/>
    </source>
</evidence>
<dbReference type="Gene3D" id="3.10.20.600">
    <property type="match status" value="1"/>
</dbReference>
<evidence type="ECO:0000313" key="7">
    <source>
        <dbReference type="EMBL" id="RAO78522.1"/>
    </source>
</evidence>
<keyword evidence="8" id="KW-1185">Reference proteome</keyword>
<dbReference type="InterPro" id="IPR019575">
    <property type="entry name" value="Nuop51_4Fe4S-bd"/>
</dbReference>
<feature type="domain" description="4Fe-4S ferredoxin-type" evidence="6">
    <location>
        <begin position="550"/>
        <end position="580"/>
    </location>
</feature>
<dbReference type="SUPFAM" id="SSF142984">
    <property type="entry name" value="Nqo1 middle domain-like"/>
    <property type="match status" value="1"/>
</dbReference>
<comment type="similarity">
    <text evidence="1">Belongs to the complex I 51 kDa subunit family.</text>
</comment>
<dbReference type="PANTHER" id="PTHR43578">
    <property type="entry name" value="NADH-QUINONE OXIDOREDUCTASE SUBUNIT F"/>
    <property type="match status" value="1"/>
</dbReference>
<keyword evidence="4" id="KW-0408">Iron</keyword>
<dbReference type="FunFam" id="1.20.1440.230:FF:000001">
    <property type="entry name" value="Mitochondrial NADH dehydrogenase flavoprotein 1"/>
    <property type="match status" value="1"/>
</dbReference>
<accession>A0A328PDW7</accession>
<gene>
    <name evidence="7" type="ORF">DPC56_07585</name>
</gene>
<dbReference type="SUPFAM" id="SSF54862">
    <property type="entry name" value="4Fe-4S ferredoxins"/>
    <property type="match status" value="1"/>
</dbReference>
<protein>
    <submittedName>
        <fullName evidence="7">NADH-quinone oxidoreductase subunit F</fullName>
    </submittedName>
</protein>
<dbReference type="SUPFAM" id="SSF142019">
    <property type="entry name" value="Nqo1 FMN-binding domain-like"/>
    <property type="match status" value="1"/>
</dbReference>
<dbReference type="InterPro" id="IPR017900">
    <property type="entry name" value="4Fe4S_Fe_S_CS"/>
</dbReference>
<dbReference type="GO" id="GO:0046872">
    <property type="term" value="F:metal ion binding"/>
    <property type="evidence" value="ECO:0007669"/>
    <property type="project" value="UniProtKB-KW"/>
</dbReference>
<dbReference type="CDD" id="cd02980">
    <property type="entry name" value="TRX_Fd_family"/>
    <property type="match status" value="1"/>
</dbReference>
<dbReference type="InterPro" id="IPR001949">
    <property type="entry name" value="NADH-UbQ_OxRdtase_51kDa_CS"/>
</dbReference>
<dbReference type="Gene3D" id="1.20.1440.230">
    <property type="entry name" value="NADH-ubiquinone oxidoreductase 51kDa subunit, iron-sulphur binding domain"/>
    <property type="match status" value="1"/>
</dbReference>